<dbReference type="InterPro" id="IPR002397">
    <property type="entry name" value="Cyt_P450_B"/>
</dbReference>
<protein>
    <submittedName>
        <fullName evidence="2">Cytochrome P450</fullName>
    </submittedName>
</protein>
<accession>A0A7Z0ET42</accession>
<dbReference type="GO" id="GO:0016705">
    <property type="term" value="F:oxidoreductase activity, acting on paired donors, with incorporation or reduction of molecular oxygen"/>
    <property type="evidence" value="ECO:0007669"/>
    <property type="project" value="InterPro"/>
</dbReference>
<evidence type="ECO:0000256" key="1">
    <source>
        <dbReference type="ARBA" id="ARBA00010617"/>
    </source>
</evidence>
<dbReference type="SUPFAM" id="SSF48264">
    <property type="entry name" value="Cytochrome P450"/>
    <property type="match status" value="1"/>
</dbReference>
<dbReference type="Pfam" id="PF00067">
    <property type="entry name" value="p450"/>
    <property type="match status" value="1"/>
</dbReference>
<evidence type="ECO:0000313" key="3">
    <source>
        <dbReference type="Proteomes" id="UP000572051"/>
    </source>
</evidence>
<comment type="similarity">
    <text evidence="1">Belongs to the cytochrome P450 family.</text>
</comment>
<dbReference type="EMBL" id="JACCFS010000001">
    <property type="protein sequence ID" value="NYJ37814.1"/>
    <property type="molecule type" value="Genomic_DNA"/>
</dbReference>
<dbReference type="PANTHER" id="PTHR46696:SF1">
    <property type="entry name" value="CYTOCHROME P450 YJIB-RELATED"/>
    <property type="match status" value="1"/>
</dbReference>
<dbReference type="InterPro" id="IPR036396">
    <property type="entry name" value="Cyt_P450_sf"/>
</dbReference>
<reference evidence="2 3" key="1">
    <citation type="submission" date="2020-07" db="EMBL/GenBank/DDBJ databases">
        <title>Sequencing the genomes of 1000 actinobacteria strains.</title>
        <authorList>
            <person name="Klenk H.-P."/>
        </authorList>
    </citation>
    <scope>NUCLEOTIDE SEQUENCE [LARGE SCALE GENOMIC DNA]</scope>
    <source>
        <strain evidence="2 3">DSM 44442</strain>
    </source>
</reference>
<dbReference type="Gene3D" id="1.10.630.10">
    <property type="entry name" value="Cytochrome P450"/>
    <property type="match status" value="1"/>
</dbReference>
<dbReference type="InterPro" id="IPR001128">
    <property type="entry name" value="Cyt_P450"/>
</dbReference>
<dbReference type="GO" id="GO:0005506">
    <property type="term" value="F:iron ion binding"/>
    <property type="evidence" value="ECO:0007669"/>
    <property type="project" value="InterPro"/>
</dbReference>
<dbReference type="PANTHER" id="PTHR46696">
    <property type="entry name" value="P450, PUTATIVE (EUROFUNG)-RELATED"/>
    <property type="match status" value="1"/>
</dbReference>
<evidence type="ECO:0000313" key="2">
    <source>
        <dbReference type="EMBL" id="NYJ37814.1"/>
    </source>
</evidence>
<dbReference type="GO" id="GO:0020037">
    <property type="term" value="F:heme binding"/>
    <property type="evidence" value="ECO:0007669"/>
    <property type="project" value="InterPro"/>
</dbReference>
<sequence>MHARTTLITGNADVRAVLDDPRFTVPPVHDAAPASPPPARSRPCLAWLRSTAVRFSNGERHLRRRSVVLDLLAGLAPLDLLTDAAERTRALSLHGSTGSPGSVGDAVVFAPVAVLGARLGIAGQDLAAAVDAVRAIAGVYLGGADSDRLPSADAAVRLLSGLLGTDGDEERTAQRIVLLVQCCAATAGLIRNTLALADEHRPAWDRTPPVADLVTETLRFDPPARRTRRVASVDASVAGETIPAGTEVVLDLAAANRDPAVFADPDRFLPGRPDTRHLAFGHGLRPCPGSDHATALACGVLDSILTP</sequence>
<keyword evidence="3" id="KW-1185">Reference proteome</keyword>
<comment type="caution">
    <text evidence="2">The sequence shown here is derived from an EMBL/GenBank/DDBJ whole genome shotgun (WGS) entry which is preliminary data.</text>
</comment>
<organism evidence="2 3">
    <name type="scientific">Nocardiopsis aegyptia</name>
    <dbReference type="NCBI Taxonomy" id="220378"/>
    <lineage>
        <taxon>Bacteria</taxon>
        <taxon>Bacillati</taxon>
        <taxon>Actinomycetota</taxon>
        <taxon>Actinomycetes</taxon>
        <taxon>Streptosporangiales</taxon>
        <taxon>Nocardiopsidaceae</taxon>
        <taxon>Nocardiopsis</taxon>
    </lineage>
</organism>
<dbReference type="AlphaFoldDB" id="A0A7Z0ET42"/>
<name>A0A7Z0ET42_9ACTN</name>
<proteinExistence type="inferred from homology"/>
<dbReference type="GO" id="GO:0004497">
    <property type="term" value="F:monooxygenase activity"/>
    <property type="evidence" value="ECO:0007669"/>
    <property type="project" value="InterPro"/>
</dbReference>
<dbReference type="PRINTS" id="PR00359">
    <property type="entry name" value="BP450"/>
</dbReference>
<dbReference type="RefSeq" id="WP_179828858.1">
    <property type="nucleotide sequence ID" value="NZ_JACCFS010000001.1"/>
</dbReference>
<gene>
    <name evidence="2" type="ORF">HNR10_005695</name>
</gene>
<dbReference type="Proteomes" id="UP000572051">
    <property type="component" value="Unassembled WGS sequence"/>
</dbReference>